<feature type="transmembrane region" description="Helical" evidence="1">
    <location>
        <begin position="213"/>
        <end position="234"/>
    </location>
</feature>
<dbReference type="Gene3D" id="1.20.120.1760">
    <property type="match status" value="1"/>
</dbReference>
<organism evidence="2 3">
    <name type="scientific">Campylobacter suis</name>
    <dbReference type="NCBI Taxonomy" id="2790657"/>
    <lineage>
        <taxon>Bacteria</taxon>
        <taxon>Pseudomonadati</taxon>
        <taxon>Campylobacterota</taxon>
        <taxon>Epsilonproteobacteria</taxon>
        <taxon>Campylobacterales</taxon>
        <taxon>Campylobacteraceae</taxon>
        <taxon>Campylobacter</taxon>
    </lineage>
</organism>
<keyword evidence="1" id="KW-1133">Transmembrane helix</keyword>
<reference evidence="2 3" key="1">
    <citation type="submission" date="2020-11" db="EMBL/GenBank/DDBJ databases">
        <authorList>
            <person name="Peeters C."/>
        </authorList>
    </citation>
    <scope>NUCLEOTIDE SEQUENCE [LARGE SCALE GENOMIC DNA]</scope>
    <source>
        <strain evidence="2 3">LMG 8286</strain>
    </source>
</reference>
<dbReference type="InterPro" id="IPR000462">
    <property type="entry name" value="CDP-OH_P_trans"/>
</dbReference>
<feature type="transmembrane region" description="Helical" evidence="1">
    <location>
        <begin position="188"/>
        <end position="207"/>
    </location>
</feature>
<feature type="transmembrane region" description="Helical" evidence="1">
    <location>
        <begin position="140"/>
        <end position="160"/>
    </location>
</feature>
<feature type="transmembrane region" description="Helical" evidence="1">
    <location>
        <begin position="74"/>
        <end position="91"/>
    </location>
</feature>
<dbReference type="Pfam" id="PF01066">
    <property type="entry name" value="CDP-OH_P_transf"/>
    <property type="match status" value="1"/>
</dbReference>
<evidence type="ECO:0000256" key="1">
    <source>
        <dbReference type="SAM" id="Phobius"/>
    </source>
</evidence>
<proteinExistence type="predicted"/>
<evidence type="ECO:0008006" key="4">
    <source>
        <dbReference type="Google" id="ProtNLM"/>
    </source>
</evidence>
<name>A0ABN7K5D6_9BACT</name>
<accession>A0ABN7K5D6</accession>
<dbReference type="EMBL" id="CAJHOE010000001">
    <property type="protein sequence ID" value="CAD7287295.1"/>
    <property type="molecule type" value="Genomic_DNA"/>
</dbReference>
<sequence length="246" mass="28875">MKLILQDFKQYSVDKEKLQTLTLLDRYFYRPLAIHLLPLFYNVFRLTPNKISIVSMFIFVIGSIFVIFGHSKSIVIIGSLFFIVFMIFDCADGSLARTLFYKKQIINPLGEFFDAFAGYLVISLLWTSLGYYLTNLYDDIIWFILGAISSFMSLYSRTAYLKLSLVKSQKQLEDGTDKRVRQGALLKLYKNLDWGGFLLIIIPFSIYYDFLHYILILMMLVSFAMLLWTFMFIYKQSILFSINFKQ</sequence>
<feature type="transmembrane region" description="Helical" evidence="1">
    <location>
        <begin position="27"/>
        <end position="44"/>
    </location>
</feature>
<feature type="transmembrane region" description="Helical" evidence="1">
    <location>
        <begin position="112"/>
        <end position="134"/>
    </location>
</feature>
<evidence type="ECO:0000313" key="3">
    <source>
        <dbReference type="Proteomes" id="UP000789359"/>
    </source>
</evidence>
<dbReference type="InterPro" id="IPR043130">
    <property type="entry name" value="CDP-OH_PTrfase_TM_dom"/>
</dbReference>
<keyword evidence="1" id="KW-0812">Transmembrane</keyword>
<feature type="transmembrane region" description="Helical" evidence="1">
    <location>
        <begin position="51"/>
        <end position="68"/>
    </location>
</feature>
<dbReference type="RefSeq" id="WP_230056661.1">
    <property type="nucleotide sequence ID" value="NZ_CAJHOE010000001.1"/>
</dbReference>
<keyword evidence="1" id="KW-0472">Membrane</keyword>
<evidence type="ECO:0000313" key="2">
    <source>
        <dbReference type="EMBL" id="CAD7287295.1"/>
    </source>
</evidence>
<dbReference type="Proteomes" id="UP000789359">
    <property type="component" value="Unassembled WGS sequence"/>
</dbReference>
<gene>
    <name evidence="2" type="ORF">LMG8286_00918</name>
</gene>
<keyword evidence="3" id="KW-1185">Reference proteome</keyword>
<comment type="caution">
    <text evidence="2">The sequence shown here is derived from an EMBL/GenBank/DDBJ whole genome shotgun (WGS) entry which is preliminary data.</text>
</comment>
<protein>
    <recommendedName>
        <fullName evidence="4">CDP-alcohol phosphatidyltransferase family protein</fullName>
    </recommendedName>
</protein>